<evidence type="ECO:0008006" key="4">
    <source>
        <dbReference type="Google" id="ProtNLM"/>
    </source>
</evidence>
<dbReference type="SUPFAM" id="SSF50630">
    <property type="entry name" value="Acid proteases"/>
    <property type="match status" value="1"/>
</dbReference>
<keyword evidence="3" id="KW-1185">Reference proteome</keyword>
<gene>
    <name evidence="2" type="ORF">AUEXF2481DRAFT_677512</name>
</gene>
<evidence type="ECO:0000313" key="2">
    <source>
        <dbReference type="EMBL" id="KEQ95596.1"/>
    </source>
</evidence>
<organism evidence="2 3">
    <name type="scientific">Aureobasidium subglaciale (strain EXF-2481)</name>
    <name type="common">Aureobasidium pullulans var. subglaciale</name>
    <dbReference type="NCBI Taxonomy" id="1043005"/>
    <lineage>
        <taxon>Eukaryota</taxon>
        <taxon>Fungi</taxon>
        <taxon>Dikarya</taxon>
        <taxon>Ascomycota</taxon>
        <taxon>Pezizomycotina</taxon>
        <taxon>Dothideomycetes</taxon>
        <taxon>Dothideomycetidae</taxon>
        <taxon>Dothideales</taxon>
        <taxon>Saccotheciaceae</taxon>
        <taxon>Aureobasidium</taxon>
    </lineage>
</organism>
<feature type="transmembrane region" description="Helical" evidence="1">
    <location>
        <begin position="381"/>
        <end position="403"/>
    </location>
</feature>
<dbReference type="STRING" id="1043005.A0A074Z9Z8"/>
<evidence type="ECO:0000313" key="3">
    <source>
        <dbReference type="Proteomes" id="UP000030641"/>
    </source>
</evidence>
<dbReference type="PANTHER" id="PTHR16861">
    <property type="entry name" value="GLYCOPROTEIN 38"/>
    <property type="match status" value="1"/>
</dbReference>
<keyword evidence="1" id="KW-0472">Membrane</keyword>
<reference evidence="2 3" key="1">
    <citation type="journal article" date="2014" name="BMC Genomics">
        <title>Genome sequencing of four Aureobasidium pullulans varieties: biotechnological potential, stress tolerance, and description of new species.</title>
        <authorList>
            <person name="Gostin Ar C."/>
            <person name="Ohm R.A."/>
            <person name="Kogej T."/>
            <person name="Sonjak S."/>
            <person name="Turk M."/>
            <person name="Zajc J."/>
            <person name="Zalar P."/>
            <person name="Grube M."/>
            <person name="Sun H."/>
            <person name="Han J."/>
            <person name="Sharma A."/>
            <person name="Chiniquy J."/>
            <person name="Ngan C.Y."/>
            <person name="Lipzen A."/>
            <person name="Barry K."/>
            <person name="Grigoriev I.V."/>
            <person name="Gunde-Cimerman N."/>
        </authorList>
    </citation>
    <scope>NUCLEOTIDE SEQUENCE [LARGE SCALE GENOMIC DNA]</scope>
    <source>
        <strain evidence="2 3">EXF-2481</strain>
    </source>
</reference>
<name>A0A074Z9Z8_AURSE</name>
<dbReference type="InParanoid" id="A0A074Z9Z8"/>
<dbReference type="RefSeq" id="XP_013344314.1">
    <property type="nucleotide sequence ID" value="XM_013488860.1"/>
</dbReference>
<dbReference type="GeneID" id="25370428"/>
<keyword evidence="1" id="KW-1133">Transmembrane helix</keyword>
<accession>A0A074Z9Z8</accession>
<dbReference type="PANTHER" id="PTHR16861:SF4">
    <property type="entry name" value="SH3 DOMAIN PROTEIN (AFU_ORTHOLOGUE AFUA_1G13610)"/>
    <property type="match status" value="1"/>
</dbReference>
<dbReference type="InterPro" id="IPR021109">
    <property type="entry name" value="Peptidase_aspartic_dom_sf"/>
</dbReference>
<proteinExistence type="predicted"/>
<evidence type="ECO:0000256" key="1">
    <source>
        <dbReference type="SAM" id="Phobius"/>
    </source>
</evidence>
<dbReference type="EMBL" id="KL584758">
    <property type="protein sequence ID" value="KEQ95596.1"/>
    <property type="molecule type" value="Genomic_DNA"/>
</dbReference>
<dbReference type="Proteomes" id="UP000030641">
    <property type="component" value="Unassembled WGS sequence"/>
</dbReference>
<dbReference type="Gene3D" id="2.40.70.10">
    <property type="entry name" value="Acid Proteases"/>
    <property type="match status" value="1"/>
</dbReference>
<protein>
    <recommendedName>
        <fullName evidence="4">Peptidase A1 domain-containing protein</fullName>
    </recommendedName>
</protein>
<keyword evidence="1" id="KW-0812">Transmembrane</keyword>
<dbReference type="OrthoDB" id="4074350at2759"/>
<dbReference type="AlphaFoldDB" id="A0A074Z9Z8"/>
<sequence>MNSTVFDASSWDASLAPLNLSGQASYISDRVTLDGPGDGNPYLDFTANAIDQNINVNFPSSGPWYTLDTGFLSLYGAGDHVDYRSVNGSDVSLNTTLPLAYAQDAIPSNFYSLHVGSASTSVAVPGSLVLGGYDKSRCLTEPLISDTDTFTLTDIEIGVASGNSPFSADEQLPVTDLLQTGAGGILNVYPNPGVPYLHLPRETCRAITKHLPVTLNETLGLYIWDIEAESYQNIMTSPSYISFSFQTSSSKSTIYLPFALLNLTLEWPLVDYPTQHFPCSPYESSDGRYHLGRAFLQGAFMAQNWQTGKLMLAQAPGPDSAGASLATISANSSSVSPMIKAPSWDTTWASKLKPLTRGNSSTPTESKDNTVDASGHLSSGVLAGIVVGVVVLIVLVGLCWAWFQRFRKSSSQANDEMGVTKDAEIYESDSTTSSLPSEVWAPGKYGLTRSPVEMDAAHVNELQGTPAQVYKQDPR</sequence>
<dbReference type="HOGENOM" id="CLU_029272_1_1_1"/>
<dbReference type="OMA" id="DLWNATG"/>